<gene>
    <name evidence="3" type="ORF">DRF58_14600</name>
</gene>
<evidence type="ECO:0000313" key="4">
    <source>
        <dbReference type="Proteomes" id="UP000256326"/>
    </source>
</evidence>
<keyword evidence="4" id="KW-1185">Reference proteome</keyword>
<dbReference type="EMBL" id="QNUG01000039">
    <property type="protein sequence ID" value="REC67798.1"/>
    <property type="molecule type" value="Genomic_DNA"/>
</dbReference>
<comment type="caution">
    <text evidence="3">The sequence shown here is derived from an EMBL/GenBank/DDBJ whole genome shotgun (WGS) entry which is preliminary data.</text>
</comment>
<organism evidence="3 4">
    <name type="scientific">Epilithonimonas hispanica</name>
    <dbReference type="NCBI Taxonomy" id="358687"/>
    <lineage>
        <taxon>Bacteria</taxon>
        <taxon>Pseudomonadati</taxon>
        <taxon>Bacteroidota</taxon>
        <taxon>Flavobacteriia</taxon>
        <taxon>Flavobacteriales</taxon>
        <taxon>Weeksellaceae</taxon>
        <taxon>Chryseobacterium group</taxon>
        <taxon>Epilithonimonas</taxon>
    </lineage>
</organism>
<protein>
    <submittedName>
        <fullName evidence="3">DNA-binding protein</fullName>
    </submittedName>
</protein>
<name>A0A3D9CQ99_9FLAO</name>
<dbReference type="RefSeq" id="WP_116036484.1">
    <property type="nucleotide sequence ID" value="NZ_JBHLVV010000081.1"/>
</dbReference>
<accession>A0A3D9CQ99</accession>
<reference evidence="3 4" key="1">
    <citation type="journal article" date="2006" name="Int. J. Syst. Evol. Microbiol.">
        <title>Chryseobacterium hispanicum sp. nov., isolated from the drinking water distribution system of Sevilla, Spain.</title>
        <authorList>
            <person name="Gallego V."/>
            <person name="Garcia M.T."/>
            <person name="Ventosa A."/>
        </authorList>
    </citation>
    <scope>NUCLEOTIDE SEQUENCE [LARGE SCALE GENOMIC DNA]</scope>
    <source>
        <strain evidence="3 4">KCTC 22104</strain>
    </source>
</reference>
<dbReference type="InterPro" id="IPR005902">
    <property type="entry name" value="HU_DNA-bd_put"/>
</dbReference>
<evidence type="ECO:0000256" key="1">
    <source>
        <dbReference type="ARBA" id="ARBA00023125"/>
    </source>
</evidence>
<dbReference type="Pfam" id="PF18291">
    <property type="entry name" value="HU-HIG"/>
    <property type="match status" value="1"/>
</dbReference>
<feature type="domain" description="HU" evidence="2">
    <location>
        <begin position="1"/>
        <end position="126"/>
    </location>
</feature>
<evidence type="ECO:0000259" key="2">
    <source>
        <dbReference type="Pfam" id="PF18291"/>
    </source>
</evidence>
<dbReference type="NCBIfam" id="TIGR01201">
    <property type="entry name" value="HU_rel"/>
    <property type="match status" value="1"/>
</dbReference>
<dbReference type="SUPFAM" id="SSF47729">
    <property type="entry name" value="IHF-like DNA-binding proteins"/>
    <property type="match status" value="1"/>
</dbReference>
<dbReference type="Gene3D" id="4.10.520.10">
    <property type="entry name" value="IHF-like DNA-binding proteins"/>
    <property type="match status" value="1"/>
</dbReference>
<evidence type="ECO:0000313" key="3">
    <source>
        <dbReference type="EMBL" id="REC67798.1"/>
    </source>
</evidence>
<proteinExistence type="predicted"/>
<dbReference type="AlphaFoldDB" id="A0A3D9CQ99"/>
<dbReference type="InterPro" id="IPR010992">
    <property type="entry name" value="IHF-like_DNA-bd_dom_sf"/>
</dbReference>
<dbReference type="OrthoDB" id="9809801at2"/>
<sequence length="129" mass="14286">MPVKYNVVERKNPLNKNATPKFYASAKADGEINLKAIAKEIAGGSTTVSDTDVLAVLNDLIKSIARHLNDGKIVKLDDFGSFRITLSSEGLETAEKVNSSAIKSSKIIFRPGQDLQDMLRNLKYEKYRK</sequence>
<dbReference type="InterPro" id="IPR041607">
    <property type="entry name" value="HU-HIG"/>
</dbReference>
<keyword evidence="1 3" id="KW-0238">DNA-binding</keyword>
<dbReference type="Proteomes" id="UP000256326">
    <property type="component" value="Unassembled WGS sequence"/>
</dbReference>
<dbReference type="GO" id="GO:0003677">
    <property type="term" value="F:DNA binding"/>
    <property type="evidence" value="ECO:0007669"/>
    <property type="project" value="UniProtKB-KW"/>
</dbReference>